<evidence type="ECO:0000259" key="1">
    <source>
        <dbReference type="Pfam" id="PF09509"/>
    </source>
</evidence>
<evidence type="ECO:0000313" key="2">
    <source>
        <dbReference type="EMBL" id="TFW17561.1"/>
    </source>
</evidence>
<accession>A0A4Y9SBD9</accession>
<evidence type="ECO:0000313" key="3">
    <source>
        <dbReference type="Proteomes" id="UP000297729"/>
    </source>
</evidence>
<comment type="caution">
    <text evidence="2">The sequence shown here is derived from an EMBL/GenBank/DDBJ whole genome shotgun (WGS) entry which is preliminary data.</text>
</comment>
<reference evidence="2 3" key="1">
    <citation type="submission" date="2019-03" db="EMBL/GenBank/DDBJ databases">
        <title>Draft Genome Sequence of Duganella callidus sp. nov., a Novel Duganella Species Isolated from Cultivated Soil.</title>
        <authorList>
            <person name="Raths R."/>
            <person name="Peta V."/>
            <person name="Bucking H."/>
        </authorList>
    </citation>
    <scope>NUCLEOTIDE SEQUENCE [LARGE SCALE GENOMIC DNA]</scope>
    <source>
        <strain evidence="2 3">DN04</strain>
    </source>
</reference>
<dbReference type="Proteomes" id="UP000297729">
    <property type="component" value="Unassembled WGS sequence"/>
</dbReference>
<keyword evidence="3" id="KW-1185">Reference proteome</keyword>
<dbReference type="NCBIfam" id="TIGR02391">
    <property type="entry name" value="hypoth_ymh"/>
    <property type="match status" value="1"/>
</dbReference>
<feature type="domain" description="Conserved hypothetical protein CHP02391" evidence="1">
    <location>
        <begin position="122"/>
        <end position="233"/>
    </location>
</feature>
<dbReference type="InterPro" id="IPR012654">
    <property type="entry name" value="CHP02391"/>
</dbReference>
<organism evidence="2 3">
    <name type="scientific">Duganella callida</name>
    <dbReference type="NCBI Taxonomy" id="2561932"/>
    <lineage>
        <taxon>Bacteria</taxon>
        <taxon>Pseudomonadati</taxon>
        <taxon>Pseudomonadota</taxon>
        <taxon>Betaproteobacteria</taxon>
        <taxon>Burkholderiales</taxon>
        <taxon>Oxalobacteraceae</taxon>
        <taxon>Telluria group</taxon>
        <taxon>Duganella</taxon>
    </lineage>
</organism>
<dbReference type="OrthoDB" id="5195054at2"/>
<dbReference type="EMBL" id="SPVG01000202">
    <property type="protein sequence ID" value="TFW17561.1"/>
    <property type="molecule type" value="Genomic_DNA"/>
</dbReference>
<sequence length="240" mass="25971">MPTLFTLIPDVDAILALQPEELAGLGLELITSITPEDGIGSPLHPTSFTHLQTLGPFPAERRKEVEFAMAEGWNWLVREGLIAPNPGETSGWHFVTRRGKQLHNRAGVLAYASAVILPRGMLHPTTVQCSWSAFMRGEYDTAVFQAFRELEVAIRAAGGFSADDIGVSLAQKAFGDKGPLTDQSAPAGERVALLNMMSGALGSYKNPHSHRKVQLNAVDASEMIVMASHLMKIVDARRTG</sequence>
<protein>
    <submittedName>
        <fullName evidence="2">TIGR02391 family protein</fullName>
    </submittedName>
</protein>
<dbReference type="Pfam" id="PF09509">
    <property type="entry name" value="Hypoth_Ymh"/>
    <property type="match status" value="1"/>
</dbReference>
<gene>
    <name evidence="2" type="ORF">E4L98_20370</name>
</gene>
<name>A0A4Y9SBD9_9BURK</name>
<proteinExistence type="predicted"/>
<dbReference type="AlphaFoldDB" id="A0A4Y9SBD9"/>